<sequence>MEREDILDWSLGDEDVDPREVPAMQGLHDTAIEEEPRMIRTTMNEGRVSEIDDSQSLEIFWRERYLALRHDLGEHRSDVSRGVVRFIRATIVLATYTEMGLNLARMFEERFECANMDDLNLTLLLFALAHPREEWNYNRPVATVSSIYDVIVWRERHSLSPSNLITTAALNDLSSNDDLPSTWRDWKQQLRTIIDEQEAAMFHNLSVQPDKPKGWVDHKYNEQPNPPAWLIEHGHPALLSRYCATSLDDKINVLRGDDEGARREHANLFLPIENKPHPWFTDGAGEGSDRPNKTFSKDELYTYLGPSEVKSCITMDKRMDFTPAHIKLDGHHVSHIDLLDDDIPRPRAYIRFTGSSQLPTMDISVMSDKDLKSSNMILFPQACEVVNVRVLPYFGKVYADYDDNHDMDTFEVAHRFPFLTVSVPPTEQA</sequence>
<evidence type="ECO:0000313" key="2">
    <source>
        <dbReference type="Proteomes" id="UP000799436"/>
    </source>
</evidence>
<dbReference type="EMBL" id="ML995846">
    <property type="protein sequence ID" value="KAF2768217.1"/>
    <property type="molecule type" value="Genomic_DNA"/>
</dbReference>
<dbReference type="Proteomes" id="UP000799436">
    <property type="component" value="Unassembled WGS sequence"/>
</dbReference>
<keyword evidence="2" id="KW-1185">Reference proteome</keyword>
<name>A0A6G1L5R7_9PEZI</name>
<protein>
    <submittedName>
        <fullName evidence="1">Uncharacterized protein</fullName>
    </submittedName>
</protein>
<proteinExistence type="predicted"/>
<accession>A0A6G1L5R7</accession>
<evidence type="ECO:0000313" key="1">
    <source>
        <dbReference type="EMBL" id="KAF2768217.1"/>
    </source>
</evidence>
<gene>
    <name evidence="1" type="ORF">EJ03DRAFT_375433</name>
</gene>
<dbReference type="AlphaFoldDB" id="A0A6G1L5R7"/>
<reference evidence="1" key="1">
    <citation type="journal article" date="2020" name="Stud. Mycol.">
        <title>101 Dothideomycetes genomes: a test case for predicting lifestyles and emergence of pathogens.</title>
        <authorList>
            <person name="Haridas S."/>
            <person name="Albert R."/>
            <person name="Binder M."/>
            <person name="Bloem J."/>
            <person name="Labutti K."/>
            <person name="Salamov A."/>
            <person name="Andreopoulos B."/>
            <person name="Baker S."/>
            <person name="Barry K."/>
            <person name="Bills G."/>
            <person name="Bluhm B."/>
            <person name="Cannon C."/>
            <person name="Castanera R."/>
            <person name="Culley D."/>
            <person name="Daum C."/>
            <person name="Ezra D."/>
            <person name="Gonzalez J."/>
            <person name="Henrissat B."/>
            <person name="Kuo A."/>
            <person name="Liang C."/>
            <person name="Lipzen A."/>
            <person name="Lutzoni F."/>
            <person name="Magnuson J."/>
            <person name="Mondo S."/>
            <person name="Nolan M."/>
            <person name="Ohm R."/>
            <person name="Pangilinan J."/>
            <person name="Park H.-J."/>
            <person name="Ramirez L."/>
            <person name="Alfaro M."/>
            <person name="Sun H."/>
            <person name="Tritt A."/>
            <person name="Yoshinaga Y."/>
            <person name="Zwiers L.-H."/>
            <person name="Turgeon B."/>
            <person name="Goodwin S."/>
            <person name="Spatafora J."/>
            <person name="Crous P."/>
            <person name="Grigoriev I."/>
        </authorList>
    </citation>
    <scope>NUCLEOTIDE SEQUENCE</scope>
    <source>
        <strain evidence="1">CBS 116005</strain>
    </source>
</reference>
<organism evidence="1 2">
    <name type="scientific">Teratosphaeria nubilosa</name>
    <dbReference type="NCBI Taxonomy" id="161662"/>
    <lineage>
        <taxon>Eukaryota</taxon>
        <taxon>Fungi</taxon>
        <taxon>Dikarya</taxon>
        <taxon>Ascomycota</taxon>
        <taxon>Pezizomycotina</taxon>
        <taxon>Dothideomycetes</taxon>
        <taxon>Dothideomycetidae</taxon>
        <taxon>Mycosphaerellales</taxon>
        <taxon>Teratosphaeriaceae</taxon>
        <taxon>Teratosphaeria</taxon>
    </lineage>
</organism>